<dbReference type="EMBL" id="CP001798">
    <property type="protein sequence ID" value="ADE15639.1"/>
    <property type="molecule type" value="Genomic_DNA"/>
</dbReference>
<reference evidence="2" key="1">
    <citation type="submission" date="2010-04" db="EMBL/GenBank/DDBJ databases">
        <title>Complete genome sequence of Nitrosococcus halophilus Nc4, a salt-adapted, aerobic obligate ammonia-oxidizing sulfur purple bacterium.</title>
        <authorList>
            <consortium name="US DOE Joint Genome Institute"/>
            <person name="Campbell M.A."/>
            <person name="Malfatti S.A."/>
            <person name="Chain P.S.G."/>
            <person name="Heidelberg J.F."/>
            <person name="Ward B.B."/>
            <person name="Klotz M.G."/>
        </authorList>
    </citation>
    <scope>NUCLEOTIDE SEQUENCE [LARGE SCALE GENOMIC DNA]</scope>
    <source>
        <strain evidence="2">Nc4</strain>
    </source>
</reference>
<gene>
    <name evidence="1" type="ordered locus">Nhal_2560</name>
</gene>
<sequence length="249" mass="27698">MHLEAVLTVGWPETSNSSFSARKVHQAAQEAEEAYPHALARWLDSGPARPTLLALERLFRRRPGGFHDLKTLIGTIGGLPEREAPLPCHIDCFAYAFLKGAKNFDFLLPEASAEESPFRSRLPEWNEAINALEELERVGQPLPAHLEFTQEDYLHLRHILARKSARDERRTLATLLVNGPSTPMELTTDLGLNKTLAQRILGLLANNDVVAARSGAQYVIREQALPLVVFGLRETLGLDLLSSLQPVEE</sequence>
<dbReference type="Proteomes" id="UP000001844">
    <property type="component" value="Chromosome"/>
</dbReference>
<accession>D5BWI2</accession>
<dbReference type="OrthoDB" id="9553606at2"/>
<evidence type="ECO:0000313" key="2">
    <source>
        <dbReference type="Proteomes" id="UP000001844"/>
    </source>
</evidence>
<dbReference type="STRING" id="472759.Nhal_2560"/>
<dbReference type="RefSeq" id="WP_013033499.1">
    <property type="nucleotide sequence ID" value="NC_013960.1"/>
</dbReference>
<organism evidence="1 2">
    <name type="scientific">Nitrosococcus halophilus (strain Nc4)</name>
    <dbReference type="NCBI Taxonomy" id="472759"/>
    <lineage>
        <taxon>Bacteria</taxon>
        <taxon>Pseudomonadati</taxon>
        <taxon>Pseudomonadota</taxon>
        <taxon>Gammaproteobacteria</taxon>
        <taxon>Chromatiales</taxon>
        <taxon>Chromatiaceae</taxon>
        <taxon>Nitrosococcus</taxon>
    </lineage>
</organism>
<protein>
    <submittedName>
        <fullName evidence="1">Uncharacterized protein</fullName>
    </submittedName>
</protein>
<evidence type="ECO:0000313" key="1">
    <source>
        <dbReference type="EMBL" id="ADE15639.1"/>
    </source>
</evidence>
<proteinExistence type="predicted"/>
<dbReference type="HOGENOM" id="CLU_1114895_0_0_6"/>
<name>D5BWI2_NITHN</name>
<keyword evidence="2" id="KW-1185">Reference proteome</keyword>
<dbReference type="eggNOG" id="ENOG50342E9">
    <property type="taxonomic scope" value="Bacteria"/>
</dbReference>
<dbReference type="AlphaFoldDB" id="D5BWI2"/>
<dbReference type="KEGG" id="nhl:Nhal_2560"/>